<evidence type="ECO:0000256" key="3">
    <source>
        <dbReference type="ARBA" id="ARBA00022692"/>
    </source>
</evidence>
<feature type="region of interest" description="Disordered" evidence="9">
    <location>
        <begin position="99"/>
        <end position="144"/>
    </location>
</feature>
<dbReference type="PANTHER" id="PTHR21230">
    <property type="entry name" value="VESICLE TRANSPORT V-SNARE PROTEIN VTI1-RELATED"/>
    <property type="match status" value="1"/>
</dbReference>
<evidence type="ECO:0000256" key="10">
    <source>
        <dbReference type="SAM" id="Phobius"/>
    </source>
</evidence>
<dbReference type="GO" id="GO:0000149">
    <property type="term" value="F:SNARE binding"/>
    <property type="evidence" value="ECO:0007669"/>
    <property type="project" value="TreeGrafter"/>
</dbReference>
<evidence type="ECO:0000256" key="2">
    <source>
        <dbReference type="ARBA" id="ARBA00022448"/>
    </source>
</evidence>
<dbReference type="Proteomes" id="UP000075714">
    <property type="component" value="Unassembled WGS sequence"/>
</dbReference>
<proteinExistence type="inferred from homology"/>
<reference evidence="12" key="1">
    <citation type="journal article" date="2016" name="Nat. Commun.">
        <title>The Gonium pectorale genome demonstrates co-option of cell cycle regulation during the evolution of multicellularity.</title>
        <authorList>
            <person name="Hanschen E.R."/>
            <person name="Marriage T.N."/>
            <person name="Ferris P.J."/>
            <person name="Hamaji T."/>
            <person name="Toyoda A."/>
            <person name="Fujiyama A."/>
            <person name="Neme R."/>
            <person name="Noguchi H."/>
            <person name="Minakuchi Y."/>
            <person name="Suzuki M."/>
            <person name="Kawai-Toyooka H."/>
            <person name="Smith D.R."/>
            <person name="Sparks H."/>
            <person name="Anderson J."/>
            <person name="Bakaric R."/>
            <person name="Luria V."/>
            <person name="Karger A."/>
            <person name="Kirschner M.W."/>
            <person name="Durand P.M."/>
            <person name="Michod R.E."/>
            <person name="Nozaki H."/>
            <person name="Olson B.J."/>
        </authorList>
    </citation>
    <scope>NUCLEOTIDE SEQUENCE [LARGE SCALE GENOMIC DNA]</scope>
    <source>
        <strain evidence="12">NIES-2863</strain>
    </source>
</reference>
<dbReference type="GO" id="GO:0000139">
    <property type="term" value="C:Golgi membrane"/>
    <property type="evidence" value="ECO:0007669"/>
    <property type="project" value="UniProtKB-SubCell"/>
</dbReference>
<dbReference type="InterPro" id="IPR027027">
    <property type="entry name" value="GOSR2/Membrin/Bos1"/>
</dbReference>
<name>A0A150GI58_GONPE</name>
<organism evidence="11 12">
    <name type="scientific">Gonium pectorale</name>
    <name type="common">Green alga</name>
    <dbReference type="NCBI Taxonomy" id="33097"/>
    <lineage>
        <taxon>Eukaryota</taxon>
        <taxon>Viridiplantae</taxon>
        <taxon>Chlorophyta</taxon>
        <taxon>core chlorophytes</taxon>
        <taxon>Chlorophyceae</taxon>
        <taxon>CS clade</taxon>
        <taxon>Chlamydomonadales</taxon>
        <taxon>Volvocaceae</taxon>
        <taxon>Gonium</taxon>
    </lineage>
</organism>
<dbReference type="GO" id="GO:0006906">
    <property type="term" value="P:vesicle fusion"/>
    <property type="evidence" value="ECO:0007669"/>
    <property type="project" value="TreeGrafter"/>
</dbReference>
<evidence type="ECO:0000256" key="4">
    <source>
        <dbReference type="ARBA" id="ARBA00022927"/>
    </source>
</evidence>
<keyword evidence="4 8" id="KW-0653">Protein transport</keyword>
<evidence type="ECO:0000256" key="1">
    <source>
        <dbReference type="ARBA" id="ARBA00004409"/>
    </source>
</evidence>
<keyword evidence="2 8" id="KW-0813">Transport</keyword>
<accession>A0A150GI58</accession>
<evidence type="ECO:0000256" key="6">
    <source>
        <dbReference type="ARBA" id="ARBA00023034"/>
    </source>
</evidence>
<keyword evidence="12" id="KW-1185">Reference proteome</keyword>
<dbReference type="SUPFAM" id="SSF58038">
    <property type="entry name" value="SNARE fusion complex"/>
    <property type="match status" value="1"/>
</dbReference>
<comment type="subcellular location">
    <subcellularLocation>
        <location evidence="1">Golgi apparatus membrane</location>
        <topology evidence="1">Single-pass type IV membrane protein</topology>
    </subcellularLocation>
</comment>
<dbReference type="PANTHER" id="PTHR21230:SF1">
    <property type="entry name" value="GOLGI SNAP RECEPTOR COMPLEX MEMBER 2"/>
    <property type="match status" value="1"/>
</dbReference>
<dbReference type="OrthoDB" id="158360at2759"/>
<dbReference type="GO" id="GO:0005789">
    <property type="term" value="C:endoplasmic reticulum membrane"/>
    <property type="evidence" value="ECO:0007669"/>
    <property type="project" value="TreeGrafter"/>
</dbReference>
<comment type="similarity">
    <text evidence="8">Belongs to the GOSR2 family.</text>
</comment>
<keyword evidence="7 8" id="KW-0472">Membrane</keyword>
<keyword evidence="3 10" id="KW-0812">Transmembrane</keyword>
<comment type="caution">
    <text evidence="11">The sequence shown here is derived from an EMBL/GenBank/DDBJ whole genome shotgun (WGS) entry which is preliminary data.</text>
</comment>
<keyword evidence="5 10" id="KW-1133">Transmembrane helix</keyword>
<dbReference type="EMBL" id="LSYV01000022">
    <property type="protein sequence ID" value="KXZ49514.1"/>
    <property type="molecule type" value="Genomic_DNA"/>
</dbReference>
<evidence type="ECO:0000256" key="8">
    <source>
        <dbReference type="PIRNR" id="PIRNR028865"/>
    </source>
</evidence>
<dbReference type="AlphaFoldDB" id="A0A150GI58"/>
<dbReference type="PIRSF" id="PIRSF028865">
    <property type="entry name" value="Membrin-2"/>
    <property type="match status" value="1"/>
</dbReference>
<dbReference type="GO" id="GO:0031902">
    <property type="term" value="C:late endosome membrane"/>
    <property type="evidence" value="ECO:0007669"/>
    <property type="project" value="TreeGrafter"/>
</dbReference>
<dbReference type="STRING" id="33097.A0A150GI58"/>
<sequence length="227" mass="26136">MSDLTSLHSQAKRLILLLREGLERLEALEGAATRQAPERDVTTGLARDLRQKLVDLARISGEMDCIWRMQVVRENTSKRDVWKRKVEQVSEELDTIRRAMDRQTSRESRRAAEAREREELLSRGEMGRRAKQEMDEEAGMAGSVQRSKRYLEEMFDSGANILASMAGNRERLKAAQKKALDVLNTVGLGESMLRMIERRQRMDVYTAYGGMVVILLVVTLCVWIFWF</sequence>
<dbReference type="Pfam" id="PF12352">
    <property type="entry name" value="V-SNARE_C"/>
    <property type="match status" value="1"/>
</dbReference>
<dbReference type="GO" id="GO:0005484">
    <property type="term" value="F:SNAP receptor activity"/>
    <property type="evidence" value="ECO:0007669"/>
    <property type="project" value="InterPro"/>
</dbReference>
<evidence type="ECO:0000256" key="7">
    <source>
        <dbReference type="ARBA" id="ARBA00023136"/>
    </source>
</evidence>
<evidence type="ECO:0000256" key="5">
    <source>
        <dbReference type="ARBA" id="ARBA00022989"/>
    </source>
</evidence>
<evidence type="ECO:0000256" key="9">
    <source>
        <dbReference type="SAM" id="MobiDB-lite"/>
    </source>
</evidence>
<dbReference type="GO" id="GO:0012507">
    <property type="term" value="C:ER to Golgi transport vesicle membrane"/>
    <property type="evidence" value="ECO:0007669"/>
    <property type="project" value="TreeGrafter"/>
</dbReference>
<protein>
    <recommendedName>
        <fullName evidence="8">Membrin</fullName>
    </recommendedName>
</protein>
<evidence type="ECO:0000313" key="11">
    <source>
        <dbReference type="EMBL" id="KXZ49514.1"/>
    </source>
</evidence>
<gene>
    <name evidence="11" type="ORF">GPECTOR_21g740</name>
</gene>
<keyword evidence="6" id="KW-0333">Golgi apparatus</keyword>
<evidence type="ECO:0000313" key="12">
    <source>
        <dbReference type="Proteomes" id="UP000075714"/>
    </source>
</evidence>
<feature type="transmembrane region" description="Helical" evidence="10">
    <location>
        <begin position="204"/>
        <end position="226"/>
    </location>
</feature>
<feature type="compositionally biased region" description="Basic and acidic residues" evidence="9">
    <location>
        <begin position="99"/>
        <end position="133"/>
    </location>
</feature>
<dbReference type="GO" id="GO:0015031">
    <property type="term" value="P:protein transport"/>
    <property type="evidence" value="ECO:0007669"/>
    <property type="project" value="UniProtKB-KW"/>
</dbReference>
<dbReference type="GO" id="GO:0031201">
    <property type="term" value="C:SNARE complex"/>
    <property type="evidence" value="ECO:0007669"/>
    <property type="project" value="TreeGrafter"/>
</dbReference>
<comment type="function">
    <text evidence="8">Involved in transport of proteins from the cis/medial-Golgi to the trans-Golgi network.</text>
</comment>